<dbReference type="RefSeq" id="WP_198112749.1">
    <property type="nucleotide sequence ID" value="NZ_JAEDAK010000016.1"/>
</dbReference>
<keyword evidence="2" id="KW-1185">Reference proteome</keyword>
<accession>A0A931J7J5</accession>
<organism evidence="1 2">
    <name type="scientific">Inhella proteolytica</name>
    <dbReference type="NCBI Taxonomy" id="2795029"/>
    <lineage>
        <taxon>Bacteria</taxon>
        <taxon>Pseudomonadati</taxon>
        <taxon>Pseudomonadota</taxon>
        <taxon>Betaproteobacteria</taxon>
        <taxon>Burkholderiales</taxon>
        <taxon>Sphaerotilaceae</taxon>
        <taxon>Inhella</taxon>
    </lineage>
</organism>
<evidence type="ECO:0000313" key="2">
    <source>
        <dbReference type="Proteomes" id="UP000613266"/>
    </source>
</evidence>
<protein>
    <submittedName>
        <fullName evidence="1">DUF393 domain-containing protein</fullName>
    </submittedName>
</protein>
<dbReference type="InterPro" id="IPR044691">
    <property type="entry name" value="DCC1_Trx"/>
</dbReference>
<dbReference type="PANTHER" id="PTHR34290:SF2">
    <property type="entry name" value="OS04G0668800 PROTEIN"/>
    <property type="match status" value="1"/>
</dbReference>
<sequence>MNATHPELTVYYDGSCQLCRAEMHNLMLRNTEGRIAFIDAAAPGFDAAALGVTQDALMNALHVRRHADGQWLIAVPAFEALYRTVGLGGVAAALRQPLLARLAARVYPWVVRNRHRLPQAPVRWLFERAARRAAERAATRRCSSNGCTL</sequence>
<dbReference type="InterPro" id="IPR007263">
    <property type="entry name" value="DCC1-like"/>
</dbReference>
<evidence type="ECO:0000313" key="1">
    <source>
        <dbReference type="EMBL" id="MBH9578984.1"/>
    </source>
</evidence>
<proteinExistence type="predicted"/>
<comment type="caution">
    <text evidence="1">The sequence shown here is derived from an EMBL/GenBank/DDBJ whole genome shotgun (WGS) entry which is preliminary data.</text>
</comment>
<dbReference type="Proteomes" id="UP000613266">
    <property type="component" value="Unassembled WGS sequence"/>
</dbReference>
<dbReference type="EMBL" id="JAEDAK010000016">
    <property type="protein sequence ID" value="MBH9578984.1"/>
    <property type="molecule type" value="Genomic_DNA"/>
</dbReference>
<dbReference type="Pfam" id="PF04134">
    <property type="entry name" value="DCC1-like"/>
    <property type="match status" value="1"/>
</dbReference>
<name>A0A931J7J5_9BURK</name>
<gene>
    <name evidence="1" type="ORF">I7X39_19000</name>
</gene>
<dbReference type="PANTHER" id="PTHR34290">
    <property type="entry name" value="SI:CH73-390P7.2"/>
    <property type="match status" value="1"/>
</dbReference>
<dbReference type="AlphaFoldDB" id="A0A931J7J5"/>
<dbReference type="GO" id="GO:0015035">
    <property type="term" value="F:protein-disulfide reductase activity"/>
    <property type="evidence" value="ECO:0007669"/>
    <property type="project" value="InterPro"/>
</dbReference>
<reference evidence="1" key="1">
    <citation type="submission" date="2020-12" db="EMBL/GenBank/DDBJ databases">
        <title>The genome sequence of Inhella sp. 1Y17.</title>
        <authorList>
            <person name="Liu Y."/>
        </authorList>
    </citation>
    <scope>NUCLEOTIDE SEQUENCE</scope>
    <source>
        <strain evidence="1">1Y17</strain>
    </source>
</reference>